<dbReference type="Proteomes" id="UP001210380">
    <property type="component" value="Unassembled WGS sequence"/>
</dbReference>
<sequence>MAEQRIYKTADGRHVYEGDPAAAFLAYGVGDDVPAAVMQELIPNPDPAPKRKPGRPPVSKNRAEHEDK</sequence>
<proteinExistence type="predicted"/>
<name>A0ABT4URB2_9PSEU</name>
<keyword evidence="3" id="KW-1185">Reference proteome</keyword>
<evidence type="ECO:0000313" key="3">
    <source>
        <dbReference type="Proteomes" id="UP001210380"/>
    </source>
</evidence>
<accession>A0ABT4URB2</accession>
<feature type="region of interest" description="Disordered" evidence="1">
    <location>
        <begin position="41"/>
        <end position="68"/>
    </location>
</feature>
<reference evidence="2 3" key="1">
    <citation type="submission" date="2022-11" db="EMBL/GenBank/DDBJ databases">
        <title>Draft genome sequence of Saccharopolyspora sp. WRP15-2 isolated from rhizosphere soils of wild rice in Thailand.</title>
        <authorList>
            <person name="Duangmal K."/>
            <person name="Kammanee S."/>
            <person name="Muangham S."/>
        </authorList>
    </citation>
    <scope>NUCLEOTIDE SEQUENCE [LARGE SCALE GENOMIC DNA]</scope>
    <source>
        <strain evidence="2 3">WRP15-2</strain>
    </source>
</reference>
<evidence type="ECO:0000313" key="2">
    <source>
        <dbReference type="EMBL" id="MDA3624255.1"/>
    </source>
</evidence>
<dbReference type="EMBL" id="JAQGLA010000002">
    <property type="protein sequence ID" value="MDA3624255.1"/>
    <property type="molecule type" value="Genomic_DNA"/>
</dbReference>
<protein>
    <submittedName>
        <fullName evidence="2">Uncharacterized protein</fullName>
    </submittedName>
</protein>
<dbReference type="RefSeq" id="WP_270946819.1">
    <property type="nucleotide sequence ID" value="NZ_JAQGLA010000002.1"/>
</dbReference>
<evidence type="ECO:0000256" key="1">
    <source>
        <dbReference type="SAM" id="MobiDB-lite"/>
    </source>
</evidence>
<organism evidence="2 3">
    <name type="scientific">Saccharopolyspora oryzae</name>
    <dbReference type="NCBI Taxonomy" id="2997343"/>
    <lineage>
        <taxon>Bacteria</taxon>
        <taxon>Bacillati</taxon>
        <taxon>Actinomycetota</taxon>
        <taxon>Actinomycetes</taxon>
        <taxon>Pseudonocardiales</taxon>
        <taxon>Pseudonocardiaceae</taxon>
        <taxon>Saccharopolyspora</taxon>
    </lineage>
</organism>
<gene>
    <name evidence="2" type="ORF">OU415_02335</name>
</gene>
<comment type="caution">
    <text evidence="2">The sequence shown here is derived from an EMBL/GenBank/DDBJ whole genome shotgun (WGS) entry which is preliminary data.</text>
</comment>